<organism evidence="1 3">
    <name type="scientific">Rubroshorea leprosula</name>
    <dbReference type="NCBI Taxonomy" id="152421"/>
    <lineage>
        <taxon>Eukaryota</taxon>
        <taxon>Viridiplantae</taxon>
        <taxon>Streptophyta</taxon>
        <taxon>Embryophyta</taxon>
        <taxon>Tracheophyta</taxon>
        <taxon>Spermatophyta</taxon>
        <taxon>Magnoliopsida</taxon>
        <taxon>eudicotyledons</taxon>
        <taxon>Gunneridae</taxon>
        <taxon>Pentapetalae</taxon>
        <taxon>rosids</taxon>
        <taxon>malvids</taxon>
        <taxon>Malvales</taxon>
        <taxon>Dipterocarpaceae</taxon>
        <taxon>Rubroshorea</taxon>
    </lineage>
</organism>
<evidence type="ECO:0000313" key="1">
    <source>
        <dbReference type="EMBL" id="GKV34711.1"/>
    </source>
</evidence>
<evidence type="ECO:0000313" key="3">
    <source>
        <dbReference type="Proteomes" id="UP001054252"/>
    </source>
</evidence>
<evidence type="ECO:0000313" key="2">
    <source>
        <dbReference type="EMBL" id="GKV34713.1"/>
    </source>
</evidence>
<keyword evidence="3" id="KW-1185">Reference proteome</keyword>
<accession>A0AAV5LBT2</accession>
<dbReference type="Proteomes" id="UP001054252">
    <property type="component" value="Unassembled WGS sequence"/>
</dbReference>
<dbReference type="EMBL" id="BPVZ01000107">
    <property type="protein sequence ID" value="GKV34711.1"/>
    <property type="molecule type" value="Genomic_DNA"/>
</dbReference>
<reference evidence="1 3" key="1">
    <citation type="journal article" date="2021" name="Commun. Biol.">
        <title>The genome of Shorea leprosula (Dipterocarpaceae) highlights the ecological relevance of drought in aseasonal tropical rainforests.</title>
        <authorList>
            <person name="Ng K.K.S."/>
            <person name="Kobayashi M.J."/>
            <person name="Fawcett J.A."/>
            <person name="Hatakeyama M."/>
            <person name="Paape T."/>
            <person name="Ng C.H."/>
            <person name="Ang C.C."/>
            <person name="Tnah L.H."/>
            <person name="Lee C.T."/>
            <person name="Nishiyama T."/>
            <person name="Sese J."/>
            <person name="O'Brien M.J."/>
            <person name="Copetti D."/>
            <person name="Mohd Noor M.I."/>
            <person name="Ong R.C."/>
            <person name="Putra M."/>
            <person name="Sireger I.Z."/>
            <person name="Indrioko S."/>
            <person name="Kosugi Y."/>
            <person name="Izuno A."/>
            <person name="Isagi Y."/>
            <person name="Lee S.L."/>
            <person name="Shimizu K.K."/>
        </authorList>
    </citation>
    <scope>NUCLEOTIDE SEQUENCE [LARGE SCALE GENOMIC DNA]</scope>
    <source>
        <strain evidence="1">214</strain>
    </source>
</reference>
<sequence>MVALGELTPIPTNKPPNPLPFWYDPQAKCDYHSRTIGYDIERCLTLKHKIQDLKDSKHLQLHSYKVDLRTTIDEGLNK</sequence>
<protein>
    <submittedName>
        <fullName evidence="1">Uncharacterized protein</fullName>
    </submittedName>
</protein>
<proteinExistence type="predicted"/>
<dbReference type="AlphaFoldDB" id="A0AAV5LBT2"/>
<name>A0AAV5LBT2_9ROSI</name>
<comment type="caution">
    <text evidence="1">The sequence shown here is derived from an EMBL/GenBank/DDBJ whole genome shotgun (WGS) entry which is preliminary data.</text>
</comment>
<dbReference type="EMBL" id="BPVZ01000107">
    <property type="protein sequence ID" value="GKV34713.1"/>
    <property type="molecule type" value="Genomic_DNA"/>
</dbReference>
<gene>
    <name evidence="1" type="ORF">SLEP1_g43060</name>
    <name evidence="2" type="ORF">SLEP1_g43062</name>
</gene>